<protein>
    <submittedName>
        <fullName evidence="10">Sulfite reductase [ferredoxin]</fullName>
        <ecNumber evidence="10">1.8.7.1</ecNumber>
    </submittedName>
</protein>
<dbReference type="SUPFAM" id="SSF56014">
    <property type="entry name" value="Nitrite and sulphite reductase 4Fe-4S domain-like"/>
    <property type="match status" value="2"/>
</dbReference>
<gene>
    <name evidence="10" type="ORF">A7A08_00081</name>
</gene>
<dbReference type="InterPro" id="IPR045854">
    <property type="entry name" value="NO2/SO3_Rdtase_4Fe4S_sf"/>
</dbReference>
<dbReference type="GO" id="GO:0046872">
    <property type="term" value="F:metal ion binding"/>
    <property type="evidence" value="ECO:0007669"/>
    <property type="project" value="UniProtKB-KW"/>
</dbReference>
<comment type="caution">
    <text evidence="10">The sequence shown here is derived from an EMBL/GenBank/DDBJ whole genome shotgun (WGS) entry which is preliminary data.</text>
</comment>
<dbReference type="Pfam" id="PF01077">
    <property type="entry name" value="NIR_SIR"/>
    <property type="match status" value="1"/>
</dbReference>
<dbReference type="GO" id="GO:0051539">
    <property type="term" value="F:4 iron, 4 sulfur cluster binding"/>
    <property type="evidence" value="ECO:0007669"/>
    <property type="project" value="UniProtKB-KW"/>
</dbReference>
<proteinExistence type="predicted"/>
<dbReference type="RefSeq" id="WP_069093600.1">
    <property type="nucleotide sequence ID" value="NZ_MASI01000001.1"/>
</dbReference>
<evidence type="ECO:0000313" key="10">
    <source>
        <dbReference type="EMBL" id="ODA68264.1"/>
    </source>
</evidence>
<organism evidence="10 11">
    <name type="scientific">Methyloligella halotolerans</name>
    <dbReference type="NCBI Taxonomy" id="1177755"/>
    <lineage>
        <taxon>Bacteria</taxon>
        <taxon>Pseudomonadati</taxon>
        <taxon>Pseudomonadota</taxon>
        <taxon>Alphaproteobacteria</taxon>
        <taxon>Hyphomicrobiales</taxon>
        <taxon>Hyphomicrobiaceae</taxon>
        <taxon>Methyloligella</taxon>
    </lineage>
</organism>
<evidence type="ECO:0000256" key="3">
    <source>
        <dbReference type="ARBA" id="ARBA00022723"/>
    </source>
</evidence>
<dbReference type="PANTHER" id="PTHR32439">
    <property type="entry name" value="FERREDOXIN--NITRITE REDUCTASE, CHLOROPLASTIC"/>
    <property type="match status" value="1"/>
</dbReference>
<feature type="compositionally biased region" description="Basic and acidic residues" evidence="7">
    <location>
        <begin position="8"/>
        <end position="20"/>
    </location>
</feature>
<dbReference type="Proteomes" id="UP000095087">
    <property type="component" value="Unassembled WGS sequence"/>
</dbReference>
<dbReference type="AlphaFoldDB" id="A0A1E2S1D8"/>
<evidence type="ECO:0000313" key="11">
    <source>
        <dbReference type="Proteomes" id="UP000095087"/>
    </source>
</evidence>
<dbReference type="PANTHER" id="PTHR32439:SF9">
    <property type="entry name" value="BLR3264 PROTEIN"/>
    <property type="match status" value="1"/>
</dbReference>
<keyword evidence="3" id="KW-0479">Metal-binding</keyword>
<feature type="region of interest" description="Disordered" evidence="7">
    <location>
        <begin position="1"/>
        <end position="22"/>
    </location>
</feature>
<dbReference type="EMBL" id="MASI01000001">
    <property type="protein sequence ID" value="ODA68264.1"/>
    <property type="molecule type" value="Genomic_DNA"/>
</dbReference>
<dbReference type="STRING" id="1177755.A7A08_00081"/>
<feature type="domain" description="Nitrite/Sulfite reductase ferredoxin-like" evidence="9">
    <location>
        <begin position="268"/>
        <end position="325"/>
    </location>
</feature>
<dbReference type="SUPFAM" id="SSF55124">
    <property type="entry name" value="Nitrite/Sulfite reductase N-terminal domain-like"/>
    <property type="match status" value="2"/>
</dbReference>
<feature type="domain" description="Nitrite/sulphite reductase 4Fe-4S" evidence="8">
    <location>
        <begin position="106"/>
        <end position="224"/>
    </location>
</feature>
<keyword evidence="6" id="KW-0411">Iron-sulfur</keyword>
<accession>A0A1E2S1D8</accession>
<evidence type="ECO:0000256" key="1">
    <source>
        <dbReference type="ARBA" id="ARBA00022485"/>
    </source>
</evidence>
<dbReference type="Gene3D" id="3.30.413.10">
    <property type="entry name" value="Sulfite Reductase Hemoprotein, domain 1"/>
    <property type="match status" value="2"/>
</dbReference>
<dbReference type="GO" id="GO:0020037">
    <property type="term" value="F:heme binding"/>
    <property type="evidence" value="ECO:0007669"/>
    <property type="project" value="InterPro"/>
</dbReference>
<dbReference type="EC" id="1.8.7.1" evidence="10"/>
<keyword evidence="11" id="KW-1185">Reference proteome</keyword>
<evidence type="ECO:0000256" key="5">
    <source>
        <dbReference type="ARBA" id="ARBA00023004"/>
    </source>
</evidence>
<dbReference type="PATRIC" id="fig|1177755.3.peg.82"/>
<dbReference type="InterPro" id="IPR012798">
    <property type="entry name" value="Cbl_synth_CobG-like"/>
</dbReference>
<dbReference type="Gene3D" id="3.90.480.10">
    <property type="entry name" value="Sulfite Reductase Hemoprotein,Domain 2"/>
    <property type="match status" value="1"/>
</dbReference>
<feature type="domain" description="Nitrite/Sulfite reductase ferredoxin-like" evidence="9">
    <location>
        <begin position="30"/>
        <end position="96"/>
    </location>
</feature>
<dbReference type="GO" id="GO:0050311">
    <property type="term" value="F:sulfite reductase (ferredoxin) activity"/>
    <property type="evidence" value="ECO:0007669"/>
    <property type="project" value="UniProtKB-EC"/>
</dbReference>
<evidence type="ECO:0000256" key="2">
    <source>
        <dbReference type="ARBA" id="ARBA00022617"/>
    </source>
</evidence>
<sequence length="435" mass="45980">MSAAPARIDPREEARAKPEPRGWCPGALRPMESGDGLIVRLRPRCGAFTLAALRVIAGLARRFGNGQIDLTRRANLQLRGLREEDLPALWEALAAADLLDDSAEAESVRNVMVGALGGVDPSEILDPRPIARALEARLIGDPQLWQLPGKFGFSVDGGGAFSIAHERADIRLCAIVQDGSPLIAIGLDRRDGVDWAGVTAPEEAADMAAETARLYLEMLGGAQGRLRERPAADYSRLRDALARRLPALQNAPDIVAPSRALGCLSDGGDAFAFAMAAPFGRIEAEALQRFTDAAEKLAVPEIRLSPWRTLYIPLPDPAAADALAGIAAETGCILDANDPLLAIDACTGAPGCRQGYIDTRQIARDLAPHLQRLGIGSCHVSGCAKGCARSAPAELVVVGTDDGCGLNRYATADAPPRAVVPRSGLSRLPQLLETL</sequence>
<keyword evidence="5" id="KW-0408">Iron</keyword>
<keyword evidence="4 10" id="KW-0560">Oxidoreductase</keyword>
<dbReference type="NCBIfam" id="TIGR02435">
    <property type="entry name" value="CobG"/>
    <property type="match status" value="1"/>
</dbReference>
<dbReference type="OrthoDB" id="7459360at2"/>
<evidence type="ECO:0000259" key="9">
    <source>
        <dbReference type="Pfam" id="PF03460"/>
    </source>
</evidence>
<evidence type="ECO:0000256" key="6">
    <source>
        <dbReference type="ARBA" id="ARBA00023014"/>
    </source>
</evidence>
<dbReference type="InterPro" id="IPR005117">
    <property type="entry name" value="NiRdtase/SiRdtase_haem-b_fer"/>
</dbReference>
<dbReference type="InterPro" id="IPR036136">
    <property type="entry name" value="Nit/Sulf_reduc_fer-like_dom_sf"/>
</dbReference>
<dbReference type="Pfam" id="PF03460">
    <property type="entry name" value="NIR_SIR_ferr"/>
    <property type="match status" value="2"/>
</dbReference>
<keyword evidence="1" id="KW-0004">4Fe-4S</keyword>
<reference evidence="10 11" key="1">
    <citation type="submission" date="2016-07" db="EMBL/GenBank/DDBJ databases">
        <title>Draft genome sequence of Methyloligella halotolerans C2T (VKM B-2706T=CCUG 61687T=DSM 25045T), a halotolerant polyhydroxybutyrate accumulating methylotroph.</title>
        <authorList>
            <person name="Vasilenko O.V."/>
            <person name="Doronina N.V."/>
            <person name="Poroshina M.N."/>
            <person name="Tarlachkov S.V."/>
            <person name="Trotsenko Y.A."/>
        </authorList>
    </citation>
    <scope>NUCLEOTIDE SEQUENCE [LARGE SCALE GENOMIC DNA]</scope>
    <source>
        <strain evidence="10 11">VKM B-2706</strain>
    </source>
</reference>
<evidence type="ECO:0000256" key="7">
    <source>
        <dbReference type="SAM" id="MobiDB-lite"/>
    </source>
</evidence>
<keyword evidence="2" id="KW-0349">Heme</keyword>
<name>A0A1E2S1D8_9HYPH</name>
<dbReference type="InterPro" id="IPR051329">
    <property type="entry name" value="NIR_SIR_4Fe-4S"/>
</dbReference>
<dbReference type="InterPro" id="IPR006067">
    <property type="entry name" value="NO2/SO3_Rdtase_4Fe4S_dom"/>
</dbReference>
<evidence type="ECO:0000256" key="4">
    <source>
        <dbReference type="ARBA" id="ARBA00023002"/>
    </source>
</evidence>
<evidence type="ECO:0000259" key="8">
    <source>
        <dbReference type="Pfam" id="PF01077"/>
    </source>
</evidence>